<accession>A0A843ADT1</accession>
<proteinExistence type="predicted"/>
<name>A0A843ADT1_METAZ</name>
<keyword evidence="1" id="KW-0472">Membrane</keyword>
<organism evidence="2 3">
    <name type="scientific">Methanobrevibacter arboriphilus</name>
    <dbReference type="NCBI Taxonomy" id="39441"/>
    <lineage>
        <taxon>Archaea</taxon>
        <taxon>Methanobacteriati</taxon>
        <taxon>Methanobacteriota</taxon>
        <taxon>Methanomada group</taxon>
        <taxon>Methanobacteria</taxon>
        <taxon>Methanobacteriales</taxon>
        <taxon>Methanobacteriaceae</taxon>
        <taxon>Methanobrevibacter</taxon>
    </lineage>
</organism>
<evidence type="ECO:0008006" key="4">
    <source>
        <dbReference type="Google" id="ProtNLM"/>
    </source>
</evidence>
<sequence length="167" mass="18680">MRKLYIIIGIIVIIGIVAIGSIAFIFNSIMSGADTSDWVDKDLAELKFKLPQNLGNGEIYEDNDTESGNIEHIYEVADKKFIIQVFKNDEDSSLGDENLASLRKESADTESFTINENHLEIFSNVEGDELNYALFNAGDNKVIISYPDDISIPVIKSIAYSFFDLNK</sequence>
<dbReference type="Proteomes" id="UP000658733">
    <property type="component" value="Unassembled WGS sequence"/>
</dbReference>
<protein>
    <recommendedName>
        <fullName evidence="4">DUF4367 domain-containing protein</fullName>
    </recommendedName>
</protein>
<evidence type="ECO:0000313" key="3">
    <source>
        <dbReference type="Proteomes" id="UP000658733"/>
    </source>
</evidence>
<evidence type="ECO:0000256" key="1">
    <source>
        <dbReference type="SAM" id="Phobius"/>
    </source>
</evidence>
<comment type="caution">
    <text evidence="2">The sequence shown here is derived from an EMBL/GenBank/DDBJ whole genome shotgun (WGS) entry which is preliminary data.</text>
</comment>
<dbReference type="EMBL" id="JADIIN010000072">
    <property type="protein sequence ID" value="MBF4469577.1"/>
    <property type="molecule type" value="Genomic_DNA"/>
</dbReference>
<feature type="transmembrane region" description="Helical" evidence="1">
    <location>
        <begin position="6"/>
        <end position="26"/>
    </location>
</feature>
<keyword evidence="1" id="KW-0812">Transmembrane</keyword>
<dbReference type="AlphaFoldDB" id="A0A843ADT1"/>
<dbReference type="RefSeq" id="WP_155930694.1">
    <property type="nucleotide sequence ID" value="NZ_JADIIN010000072.1"/>
</dbReference>
<keyword evidence="1" id="KW-1133">Transmembrane helix</keyword>
<evidence type="ECO:0000313" key="2">
    <source>
        <dbReference type="EMBL" id="MBF4469577.1"/>
    </source>
</evidence>
<reference evidence="2" key="1">
    <citation type="submission" date="2020-10" db="EMBL/GenBank/DDBJ databases">
        <title>Dehalococcoides mccartyi of a TCE/Cr reducing biochatode.</title>
        <authorList>
            <person name="Matturro B."/>
        </authorList>
    </citation>
    <scope>NUCLEOTIDE SEQUENCE</scope>
    <source>
        <strain evidence="2">Bin4</strain>
    </source>
</reference>
<gene>
    <name evidence="2" type="ORF">ISP01_09255</name>
</gene>